<evidence type="ECO:0000256" key="9">
    <source>
        <dbReference type="SAM" id="MobiDB-lite"/>
    </source>
</evidence>
<dbReference type="InterPro" id="IPR010920">
    <property type="entry name" value="LSM_dom_sf"/>
</dbReference>
<dbReference type="InParanoid" id="A0A316YKA9"/>
<sequence length="148" mass="14967">MSERGGRGGPRGGGGRGGPGGRGGGSGNPGRGGGGGGGRGGGRGGGPGGAAGERPKKEAILDLAKYVDKRVRVKFTGGREVIGTLKGYDQLMNLVMDEVEELLRDPSTGEWTDKTRPLGLAVLRGTALTVINPADGFEQIANPFVNPE</sequence>
<evidence type="ECO:0000256" key="1">
    <source>
        <dbReference type="ARBA" id="ARBA00004123"/>
    </source>
</evidence>
<feature type="region of interest" description="Disordered" evidence="9">
    <location>
        <begin position="1"/>
        <end position="56"/>
    </location>
</feature>
<keyword evidence="6" id="KW-0508">mRNA splicing</keyword>
<dbReference type="GO" id="GO:1990726">
    <property type="term" value="C:Lsm1-7-Pat1 complex"/>
    <property type="evidence" value="ECO:0007669"/>
    <property type="project" value="TreeGrafter"/>
</dbReference>
<dbReference type="SUPFAM" id="SSF50182">
    <property type="entry name" value="Sm-like ribonucleoproteins"/>
    <property type="match status" value="1"/>
</dbReference>
<dbReference type="FunCoup" id="A0A316YKA9">
    <property type="interactions" value="402"/>
</dbReference>
<dbReference type="AlphaFoldDB" id="A0A316YKA9"/>
<dbReference type="InterPro" id="IPR047575">
    <property type="entry name" value="Sm"/>
</dbReference>
<feature type="domain" description="Sm" evidence="10">
    <location>
        <begin position="58"/>
        <end position="137"/>
    </location>
</feature>
<feature type="compositionally biased region" description="Gly residues" evidence="9">
    <location>
        <begin position="7"/>
        <end position="51"/>
    </location>
</feature>
<dbReference type="GO" id="GO:0071013">
    <property type="term" value="C:catalytic step 2 spliceosome"/>
    <property type="evidence" value="ECO:0007669"/>
    <property type="project" value="TreeGrafter"/>
</dbReference>
<dbReference type="InterPro" id="IPR044641">
    <property type="entry name" value="Lsm7/SmG-like"/>
</dbReference>
<dbReference type="InterPro" id="IPR001163">
    <property type="entry name" value="Sm_dom_euk/arc"/>
</dbReference>
<evidence type="ECO:0000256" key="3">
    <source>
        <dbReference type="ARBA" id="ARBA00022664"/>
    </source>
</evidence>
<keyword evidence="3" id="KW-0507">mRNA processing</keyword>
<dbReference type="GO" id="GO:0005689">
    <property type="term" value="C:U12-type spliceosomal complex"/>
    <property type="evidence" value="ECO:0007669"/>
    <property type="project" value="TreeGrafter"/>
</dbReference>
<dbReference type="GO" id="GO:0000956">
    <property type="term" value="P:nuclear-transcribed mRNA catabolic process"/>
    <property type="evidence" value="ECO:0007669"/>
    <property type="project" value="InterPro"/>
</dbReference>
<dbReference type="GeneID" id="37044342"/>
<evidence type="ECO:0000256" key="4">
    <source>
        <dbReference type="ARBA" id="ARBA00022728"/>
    </source>
</evidence>
<evidence type="ECO:0000256" key="6">
    <source>
        <dbReference type="ARBA" id="ARBA00023187"/>
    </source>
</evidence>
<evidence type="ECO:0000256" key="5">
    <source>
        <dbReference type="ARBA" id="ARBA00022884"/>
    </source>
</evidence>
<comment type="subcellular location">
    <subcellularLocation>
        <location evidence="1">Nucleus</location>
    </subcellularLocation>
</comment>
<keyword evidence="5" id="KW-0694">RNA-binding</keyword>
<evidence type="ECO:0000256" key="7">
    <source>
        <dbReference type="ARBA" id="ARBA00023242"/>
    </source>
</evidence>
<name>A0A316YKA9_9BASI</name>
<evidence type="ECO:0000313" key="11">
    <source>
        <dbReference type="EMBL" id="PWN88493.1"/>
    </source>
</evidence>
<keyword evidence="8" id="KW-0687">Ribonucleoprotein</keyword>
<dbReference type="GO" id="GO:0005688">
    <property type="term" value="C:U6 snRNP"/>
    <property type="evidence" value="ECO:0007669"/>
    <property type="project" value="TreeGrafter"/>
</dbReference>
<gene>
    <name evidence="11" type="ORF">FA10DRAFT_268684</name>
</gene>
<dbReference type="Pfam" id="PF01423">
    <property type="entry name" value="LSM"/>
    <property type="match status" value="1"/>
</dbReference>
<dbReference type="RefSeq" id="XP_025375691.1">
    <property type="nucleotide sequence ID" value="XM_025522426.1"/>
</dbReference>
<keyword evidence="7" id="KW-0539">Nucleus</keyword>
<keyword evidence="4" id="KW-0747">Spliceosome</keyword>
<accession>A0A316YKA9</accession>
<reference evidence="11 12" key="1">
    <citation type="journal article" date="2018" name="Mol. Biol. Evol.">
        <title>Broad Genomic Sampling Reveals a Smut Pathogenic Ancestry of the Fungal Clade Ustilaginomycotina.</title>
        <authorList>
            <person name="Kijpornyongpan T."/>
            <person name="Mondo S.J."/>
            <person name="Barry K."/>
            <person name="Sandor L."/>
            <person name="Lee J."/>
            <person name="Lipzen A."/>
            <person name="Pangilinan J."/>
            <person name="LaButti K."/>
            <person name="Hainaut M."/>
            <person name="Henrissat B."/>
            <person name="Grigoriev I.V."/>
            <person name="Spatafora J.W."/>
            <person name="Aime M.C."/>
        </authorList>
    </citation>
    <scope>NUCLEOTIDE SEQUENCE [LARGE SCALE GENOMIC DNA]</scope>
    <source>
        <strain evidence="11 12">MCA 4198</strain>
    </source>
</reference>
<dbReference type="PROSITE" id="PS52002">
    <property type="entry name" value="SM"/>
    <property type="match status" value="1"/>
</dbReference>
<dbReference type="Proteomes" id="UP000245768">
    <property type="component" value="Unassembled WGS sequence"/>
</dbReference>
<evidence type="ECO:0000256" key="8">
    <source>
        <dbReference type="ARBA" id="ARBA00023274"/>
    </source>
</evidence>
<organism evidence="11 12">
    <name type="scientific">Acaromyces ingoldii</name>
    <dbReference type="NCBI Taxonomy" id="215250"/>
    <lineage>
        <taxon>Eukaryota</taxon>
        <taxon>Fungi</taxon>
        <taxon>Dikarya</taxon>
        <taxon>Basidiomycota</taxon>
        <taxon>Ustilaginomycotina</taxon>
        <taxon>Exobasidiomycetes</taxon>
        <taxon>Exobasidiales</taxon>
        <taxon>Cryptobasidiaceae</taxon>
        <taxon>Acaromyces</taxon>
    </lineage>
</organism>
<protein>
    <submittedName>
        <fullName evidence="11">U6 snRNA-associated Sm-like protein LSm7</fullName>
    </submittedName>
</protein>
<dbReference type="EMBL" id="KZ819638">
    <property type="protein sequence ID" value="PWN88493.1"/>
    <property type="molecule type" value="Genomic_DNA"/>
</dbReference>
<evidence type="ECO:0000256" key="2">
    <source>
        <dbReference type="ARBA" id="ARBA00006850"/>
    </source>
</evidence>
<dbReference type="OrthoDB" id="274944at2759"/>
<dbReference type="GO" id="GO:0071004">
    <property type="term" value="C:U2-type prespliceosome"/>
    <property type="evidence" value="ECO:0007669"/>
    <property type="project" value="TreeGrafter"/>
</dbReference>
<dbReference type="SMART" id="SM00651">
    <property type="entry name" value="Sm"/>
    <property type="match status" value="1"/>
</dbReference>
<keyword evidence="12" id="KW-1185">Reference proteome</keyword>
<evidence type="ECO:0000313" key="12">
    <source>
        <dbReference type="Proteomes" id="UP000245768"/>
    </source>
</evidence>
<dbReference type="InterPro" id="IPR017132">
    <property type="entry name" value="Lsm7"/>
</dbReference>
<dbReference type="GO" id="GO:0000398">
    <property type="term" value="P:mRNA splicing, via spliceosome"/>
    <property type="evidence" value="ECO:0007669"/>
    <property type="project" value="InterPro"/>
</dbReference>
<dbReference type="STRING" id="215250.A0A316YKA9"/>
<dbReference type="PANTHER" id="PTHR10553">
    <property type="entry name" value="SMALL NUCLEAR RIBONUCLEOPROTEIN"/>
    <property type="match status" value="1"/>
</dbReference>
<comment type="similarity">
    <text evidence="2">Belongs to the snRNP Sm proteins family.</text>
</comment>
<dbReference type="GO" id="GO:0003723">
    <property type="term" value="F:RNA binding"/>
    <property type="evidence" value="ECO:0007669"/>
    <property type="project" value="UniProtKB-KW"/>
</dbReference>
<proteinExistence type="inferred from homology"/>
<dbReference type="Gene3D" id="2.30.30.100">
    <property type="match status" value="1"/>
</dbReference>
<evidence type="ECO:0000259" key="10">
    <source>
        <dbReference type="PROSITE" id="PS52002"/>
    </source>
</evidence>
<dbReference type="PANTHER" id="PTHR10553:SF5">
    <property type="entry name" value="U6 SNRNA-ASSOCIATED SM-LIKE PROTEIN LSM7"/>
    <property type="match status" value="1"/>
</dbReference>
<dbReference type="GO" id="GO:0097526">
    <property type="term" value="C:spliceosomal tri-snRNP complex"/>
    <property type="evidence" value="ECO:0007669"/>
    <property type="project" value="TreeGrafter"/>
</dbReference>
<dbReference type="CDD" id="cd01729">
    <property type="entry name" value="LSm7"/>
    <property type="match status" value="1"/>
</dbReference>